<dbReference type="Proteomes" id="UP001359308">
    <property type="component" value="Chromosome"/>
</dbReference>
<keyword evidence="2" id="KW-1185">Reference proteome</keyword>
<dbReference type="RefSeq" id="WP_198324058.1">
    <property type="nucleotide sequence ID" value="NZ_CP104311.1"/>
</dbReference>
<dbReference type="EMBL" id="CP104311">
    <property type="protein sequence ID" value="WWF02591.1"/>
    <property type="molecule type" value="Genomic_DNA"/>
</dbReference>
<sequence>MAAVLVIRFFAPVYTREADLLRAAMLYASAVLTEYFDPALFAIGGMVSGRTLKHLLAAFAIYQLVPMLRARRPISGTSPCIPGTPRSRGCPRLSPMAGNRAQQLPLCAIAMIVGL</sequence>
<evidence type="ECO:0000313" key="2">
    <source>
        <dbReference type="Proteomes" id="UP001359308"/>
    </source>
</evidence>
<name>A0ABZ2F5Z0_METCP</name>
<accession>A0ABZ2F5Z0</accession>
<reference evidence="1 2" key="1">
    <citation type="submission" date="2022-09" db="EMBL/GenBank/DDBJ databases">
        <authorList>
            <person name="Giprobiosintez L."/>
        </authorList>
    </citation>
    <scope>NUCLEOTIDE SEQUENCE [LARGE SCALE GENOMIC DNA]</scope>
    <source>
        <strain evidence="2">VKPM-B-12549 (GBS-15)</strain>
    </source>
</reference>
<protein>
    <submittedName>
        <fullName evidence="1">Uncharacterized protein</fullName>
    </submittedName>
</protein>
<organism evidence="1 2">
    <name type="scientific">Methylococcus capsulatus</name>
    <dbReference type="NCBI Taxonomy" id="414"/>
    <lineage>
        <taxon>Bacteria</taxon>
        <taxon>Pseudomonadati</taxon>
        <taxon>Pseudomonadota</taxon>
        <taxon>Gammaproteobacteria</taxon>
        <taxon>Methylococcales</taxon>
        <taxon>Methylococcaceae</taxon>
        <taxon>Methylococcus</taxon>
    </lineage>
</organism>
<gene>
    <name evidence="1" type="ORF">N4J17_02950</name>
</gene>
<proteinExistence type="predicted"/>
<evidence type="ECO:0000313" key="1">
    <source>
        <dbReference type="EMBL" id="WWF02591.1"/>
    </source>
</evidence>